<accession>A0ABT2X1D2</accession>
<proteinExistence type="predicted"/>
<organism evidence="2 3">
    <name type="scientific">Albidovulum salinarum</name>
    <dbReference type="NCBI Taxonomy" id="2984153"/>
    <lineage>
        <taxon>Bacteria</taxon>
        <taxon>Pseudomonadati</taxon>
        <taxon>Pseudomonadota</taxon>
        <taxon>Alphaproteobacteria</taxon>
        <taxon>Rhodobacterales</taxon>
        <taxon>Paracoccaceae</taxon>
        <taxon>Albidovulum</taxon>
    </lineage>
</organism>
<feature type="transmembrane region" description="Helical" evidence="1">
    <location>
        <begin position="32"/>
        <end position="50"/>
    </location>
</feature>
<keyword evidence="1" id="KW-1133">Transmembrane helix</keyword>
<evidence type="ECO:0000256" key="1">
    <source>
        <dbReference type="SAM" id="Phobius"/>
    </source>
</evidence>
<reference evidence="2 3" key="1">
    <citation type="submission" date="2022-10" db="EMBL/GenBank/DDBJ databases">
        <title>Defluviimonas sp. nov., isolated from ocean surface sediments.</title>
        <authorList>
            <person name="He W."/>
            <person name="Wang L."/>
            <person name="Zhang D.-F."/>
        </authorList>
    </citation>
    <scope>NUCLEOTIDE SEQUENCE [LARGE SCALE GENOMIC DNA]</scope>
    <source>
        <strain evidence="2 3">WL0024</strain>
    </source>
</reference>
<dbReference type="EMBL" id="JAOVQO010000005">
    <property type="protein sequence ID" value="MCU9847733.1"/>
    <property type="molecule type" value="Genomic_DNA"/>
</dbReference>
<dbReference type="RefSeq" id="WP_263334501.1">
    <property type="nucleotide sequence ID" value="NZ_JAOVQO010000005.1"/>
</dbReference>
<dbReference type="Proteomes" id="UP001209535">
    <property type="component" value="Unassembled WGS sequence"/>
</dbReference>
<keyword evidence="1" id="KW-0812">Transmembrane</keyword>
<sequence length="132" mass="14443">MKRSQGRRPRTYLALGIGMAAAYAAVKYEFGALTLGLAAVYLALVLRRLILNPATGFRLGQTRIDWFTERGTESAALTDLVGVTISRSPEGRTVCTLTLRGGRAITLSGVEDLDPKRLIREFMRRGIPTEAC</sequence>
<feature type="transmembrane region" description="Helical" evidence="1">
    <location>
        <begin position="9"/>
        <end position="26"/>
    </location>
</feature>
<name>A0ABT2X1D2_9RHOB</name>
<protein>
    <recommendedName>
        <fullName evidence="4">PH domain-containing protein</fullName>
    </recommendedName>
</protein>
<comment type="caution">
    <text evidence="2">The sequence shown here is derived from an EMBL/GenBank/DDBJ whole genome shotgun (WGS) entry which is preliminary data.</text>
</comment>
<gene>
    <name evidence="2" type="ORF">OEZ60_06905</name>
</gene>
<evidence type="ECO:0000313" key="3">
    <source>
        <dbReference type="Proteomes" id="UP001209535"/>
    </source>
</evidence>
<keyword evidence="3" id="KW-1185">Reference proteome</keyword>
<evidence type="ECO:0000313" key="2">
    <source>
        <dbReference type="EMBL" id="MCU9847733.1"/>
    </source>
</evidence>
<keyword evidence="1" id="KW-0472">Membrane</keyword>
<evidence type="ECO:0008006" key="4">
    <source>
        <dbReference type="Google" id="ProtNLM"/>
    </source>
</evidence>